<organism evidence="1 2">
    <name type="scientific">Shouchella lehensis G1</name>
    <dbReference type="NCBI Taxonomy" id="1246626"/>
    <lineage>
        <taxon>Bacteria</taxon>
        <taxon>Bacillati</taxon>
        <taxon>Bacillota</taxon>
        <taxon>Bacilli</taxon>
        <taxon>Bacillales</taxon>
        <taxon>Bacillaceae</taxon>
        <taxon>Shouchella</taxon>
    </lineage>
</organism>
<dbReference type="STRING" id="1246626.BleG1_0850"/>
<dbReference type="AlphaFoldDB" id="A0A060LYU6"/>
<evidence type="ECO:0000313" key="2">
    <source>
        <dbReference type="Proteomes" id="UP000027142"/>
    </source>
</evidence>
<dbReference type="eggNOG" id="ENOG502ZJPU">
    <property type="taxonomic scope" value="Bacteria"/>
</dbReference>
<gene>
    <name evidence="1" type="ORF">BleG1_0850</name>
</gene>
<sequence>MGYGYGGSYSDYSYSNGCDCSTLFKHIARGEHVKVVLKGGGKIKGEFVDVRGNVVNLANVDCDDKCKKARIVTICCDDIAAVEV</sequence>
<dbReference type="Proteomes" id="UP000027142">
    <property type="component" value="Chromosome"/>
</dbReference>
<dbReference type="PATRIC" id="fig|1246626.3.peg.855"/>
<name>A0A060LYU6_9BACI</name>
<evidence type="ECO:0008006" key="3">
    <source>
        <dbReference type="Google" id="ProtNLM"/>
    </source>
</evidence>
<keyword evidence="2" id="KW-1185">Reference proteome</keyword>
<dbReference type="RefSeq" id="WP_038477560.1">
    <property type="nucleotide sequence ID" value="NZ_CP003923.1"/>
</dbReference>
<reference evidence="1 2" key="1">
    <citation type="journal article" date="2014" name="Gene">
        <title>A comparative genomic analysis of the alkalitolerant soil bacterium Bacillus lehensis G1.</title>
        <authorList>
            <person name="Noor Y.M."/>
            <person name="Samsulrizal N.H."/>
            <person name="Jema'on N.A."/>
            <person name="Low K.O."/>
            <person name="Ramli A.N."/>
            <person name="Alias N.I."/>
            <person name="Damis S.I."/>
            <person name="Fuzi S.F."/>
            <person name="Isa M.N."/>
            <person name="Murad A.M."/>
            <person name="Raih M.F."/>
            <person name="Bakar F.D."/>
            <person name="Najimudin N."/>
            <person name="Mahadi N.M."/>
            <person name="Illias R.M."/>
        </authorList>
    </citation>
    <scope>NUCLEOTIDE SEQUENCE [LARGE SCALE GENOMIC DNA]</scope>
    <source>
        <strain evidence="1 2">G1</strain>
    </source>
</reference>
<dbReference type="HOGENOM" id="CLU_2520710_0_0_9"/>
<dbReference type="KEGG" id="ble:BleG1_0850"/>
<dbReference type="OrthoDB" id="2941447at2"/>
<protein>
    <recommendedName>
        <fullName evidence="3">KOW domain-containing protein</fullName>
    </recommendedName>
</protein>
<evidence type="ECO:0000313" key="1">
    <source>
        <dbReference type="EMBL" id="AIC93458.1"/>
    </source>
</evidence>
<dbReference type="EMBL" id="CP003923">
    <property type="protein sequence ID" value="AIC93458.1"/>
    <property type="molecule type" value="Genomic_DNA"/>
</dbReference>
<proteinExistence type="predicted"/>
<accession>A0A060LYU6</accession>